<feature type="transmembrane region" description="Helical" evidence="1">
    <location>
        <begin position="381"/>
        <end position="398"/>
    </location>
</feature>
<dbReference type="AlphaFoldDB" id="A0A0R1M493"/>
<keyword evidence="1" id="KW-0812">Transmembrane</keyword>
<organism evidence="2 3">
    <name type="scientific">Liquorilactobacillus capillatus DSM 19910</name>
    <dbReference type="NCBI Taxonomy" id="1423731"/>
    <lineage>
        <taxon>Bacteria</taxon>
        <taxon>Bacillati</taxon>
        <taxon>Bacillota</taxon>
        <taxon>Bacilli</taxon>
        <taxon>Lactobacillales</taxon>
        <taxon>Lactobacillaceae</taxon>
        <taxon>Liquorilactobacillus</taxon>
    </lineage>
</organism>
<accession>A0A0R1M493</accession>
<name>A0A0R1M493_9LACO</name>
<reference evidence="2 3" key="1">
    <citation type="journal article" date="2015" name="Genome Announc.">
        <title>Expanding the biotechnology potential of lactobacilli through comparative genomics of 213 strains and associated genera.</title>
        <authorList>
            <person name="Sun Z."/>
            <person name="Harris H.M."/>
            <person name="McCann A."/>
            <person name="Guo C."/>
            <person name="Argimon S."/>
            <person name="Zhang W."/>
            <person name="Yang X."/>
            <person name="Jeffery I.B."/>
            <person name="Cooney J.C."/>
            <person name="Kagawa T.F."/>
            <person name="Liu W."/>
            <person name="Song Y."/>
            <person name="Salvetti E."/>
            <person name="Wrobel A."/>
            <person name="Rasinkangas P."/>
            <person name="Parkhill J."/>
            <person name="Rea M.C."/>
            <person name="O'Sullivan O."/>
            <person name="Ritari J."/>
            <person name="Douillard F.P."/>
            <person name="Paul Ross R."/>
            <person name="Yang R."/>
            <person name="Briner A.E."/>
            <person name="Felis G.E."/>
            <person name="de Vos W.M."/>
            <person name="Barrangou R."/>
            <person name="Klaenhammer T.R."/>
            <person name="Caufield P.W."/>
            <person name="Cui Y."/>
            <person name="Zhang H."/>
            <person name="O'Toole P.W."/>
        </authorList>
    </citation>
    <scope>NUCLEOTIDE SEQUENCE [LARGE SCALE GENOMIC DNA]</scope>
    <source>
        <strain evidence="2 3">DSM 19910</strain>
    </source>
</reference>
<feature type="transmembrane region" description="Helical" evidence="1">
    <location>
        <begin position="349"/>
        <end position="369"/>
    </location>
</feature>
<feature type="transmembrane region" description="Helical" evidence="1">
    <location>
        <begin position="103"/>
        <end position="122"/>
    </location>
</feature>
<protein>
    <recommendedName>
        <fullName evidence="4">Oligosaccharide repeat unit polymerase</fullName>
    </recommendedName>
</protein>
<feature type="transmembrane region" description="Helical" evidence="1">
    <location>
        <begin position="60"/>
        <end position="82"/>
    </location>
</feature>
<evidence type="ECO:0000256" key="1">
    <source>
        <dbReference type="SAM" id="Phobius"/>
    </source>
</evidence>
<dbReference type="OrthoDB" id="2083423at2"/>
<evidence type="ECO:0008006" key="4">
    <source>
        <dbReference type="Google" id="ProtNLM"/>
    </source>
</evidence>
<dbReference type="Proteomes" id="UP000051621">
    <property type="component" value="Unassembled WGS sequence"/>
</dbReference>
<keyword evidence="3" id="KW-1185">Reference proteome</keyword>
<dbReference type="EMBL" id="AZEF01000011">
    <property type="protein sequence ID" value="KRL02601.1"/>
    <property type="molecule type" value="Genomic_DNA"/>
</dbReference>
<feature type="transmembrane region" description="Helical" evidence="1">
    <location>
        <begin position="214"/>
        <end position="231"/>
    </location>
</feature>
<dbReference type="RefSeq" id="WP_057742788.1">
    <property type="nucleotide sequence ID" value="NZ_AZEF01000011.1"/>
</dbReference>
<feature type="transmembrane region" description="Helical" evidence="1">
    <location>
        <begin position="404"/>
        <end position="426"/>
    </location>
</feature>
<feature type="transmembrane region" description="Helical" evidence="1">
    <location>
        <begin position="191"/>
        <end position="208"/>
    </location>
</feature>
<comment type="caution">
    <text evidence="2">The sequence shown here is derived from an EMBL/GenBank/DDBJ whole genome shotgun (WGS) entry which is preliminary data.</text>
</comment>
<feature type="transmembrane region" description="Helical" evidence="1">
    <location>
        <begin position="27"/>
        <end position="48"/>
    </location>
</feature>
<evidence type="ECO:0000313" key="2">
    <source>
        <dbReference type="EMBL" id="KRL02601.1"/>
    </source>
</evidence>
<dbReference type="PATRIC" id="fig|1423731.3.peg.652"/>
<sequence>MVNYYFLLAIELFIVIVNLIIFRGNIIIPAVISSIMILIGNFFAWFSADIWEMQVSAMTMFVVTTGMVTMTIACFISTKFNLNPGKKIYKNDTNNLKLIKVSKSFEVIVMMIVLFLTCLYGLEAYKVGVLNGGSTINAFAYTKSASMGNDDTASMNPLIRQGFKIVTAISYVTIFYLVNNCLILKQKITKNIPSIIIIFSAIIITIFSASRTEILRLFSAGLFDYCILYFEKITWESTKLKKALFSVLKIIVPSVLIIIVIAYSVRSIIKTSNVELSQTQSILTYISYYIGSPLQVLNLKLDMVYSERGIPLFSNNIELPNFVYLGNLNYGGNVATIFEYVLNFGLLGMIIYIFFVYFIGSLLINSFLIKTASSVKRNGQLILLSFCFFPYTMAYYSITTQLLFNITGILTLIFIYIYYKIFILNLK</sequence>
<keyword evidence="1" id="KW-0472">Membrane</keyword>
<feature type="transmembrane region" description="Helical" evidence="1">
    <location>
        <begin position="243"/>
        <end position="265"/>
    </location>
</feature>
<feature type="transmembrane region" description="Helical" evidence="1">
    <location>
        <begin position="6"/>
        <end position="22"/>
    </location>
</feature>
<dbReference type="NCBIfam" id="TIGR04370">
    <property type="entry name" value="glyco_rpt_poly"/>
    <property type="match status" value="1"/>
</dbReference>
<evidence type="ECO:0000313" key="3">
    <source>
        <dbReference type="Proteomes" id="UP000051621"/>
    </source>
</evidence>
<proteinExistence type="predicted"/>
<dbReference type="STRING" id="1423731.FC81_GL000638"/>
<feature type="transmembrane region" description="Helical" evidence="1">
    <location>
        <begin position="165"/>
        <end position="184"/>
    </location>
</feature>
<gene>
    <name evidence="2" type="ORF">FC81_GL000638</name>
</gene>
<keyword evidence="1" id="KW-1133">Transmembrane helix</keyword>